<evidence type="ECO:0000256" key="4">
    <source>
        <dbReference type="ARBA" id="ARBA00022702"/>
    </source>
</evidence>
<evidence type="ECO:0000256" key="3">
    <source>
        <dbReference type="ARBA" id="ARBA00022525"/>
    </source>
</evidence>
<keyword evidence="6" id="KW-1015">Disulfide bond</keyword>
<dbReference type="PANTHER" id="PTHR33136:SF6">
    <property type="entry name" value="PROTEIN RALF-LIKE 34"/>
    <property type="match status" value="1"/>
</dbReference>
<dbReference type="Proteomes" id="UP001642487">
    <property type="component" value="Chromosome 9"/>
</dbReference>
<keyword evidence="5" id="KW-0732">Signal</keyword>
<keyword evidence="4" id="KW-0372">Hormone</keyword>
<comment type="subcellular location">
    <subcellularLocation>
        <location evidence="1">Secreted</location>
    </subcellularLocation>
</comment>
<proteinExistence type="inferred from homology"/>
<gene>
    <name evidence="7" type="ORF">CITCOLO1_LOCUS21446</name>
</gene>
<dbReference type="InterPro" id="IPR008801">
    <property type="entry name" value="RALF"/>
</dbReference>
<comment type="similarity">
    <text evidence="2">Belongs to the plant rapid alkalinization factor (RALF) family.</text>
</comment>
<evidence type="ECO:0000256" key="2">
    <source>
        <dbReference type="ARBA" id="ARBA00009178"/>
    </source>
</evidence>
<sequence length="150" mass="16979">MGRAKHNKNTKIKNKISSILFSSAAPPSPPPYSRMGTVKLCLFLLLIAAATIPLALAFPDDWARAYGAPDYAYWASSTPAAMEDNRRLLFQYGFAYKYPRNKYLSYDALRKNNIPCGRRGTSYYDCRKRRKANPYRRGCTAITGCARFTD</sequence>
<evidence type="ECO:0000256" key="6">
    <source>
        <dbReference type="ARBA" id="ARBA00023157"/>
    </source>
</evidence>
<dbReference type="Pfam" id="PF05498">
    <property type="entry name" value="RALF"/>
    <property type="match status" value="1"/>
</dbReference>
<keyword evidence="3" id="KW-0964">Secreted</keyword>
<organism evidence="7 8">
    <name type="scientific">Citrullus colocynthis</name>
    <name type="common">colocynth</name>
    <dbReference type="NCBI Taxonomy" id="252529"/>
    <lineage>
        <taxon>Eukaryota</taxon>
        <taxon>Viridiplantae</taxon>
        <taxon>Streptophyta</taxon>
        <taxon>Embryophyta</taxon>
        <taxon>Tracheophyta</taxon>
        <taxon>Spermatophyta</taxon>
        <taxon>Magnoliopsida</taxon>
        <taxon>eudicotyledons</taxon>
        <taxon>Gunneridae</taxon>
        <taxon>Pentapetalae</taxon>
        <taxon>rosids</taxon>
        <taxon>fabids</taxon>
        <taxon>Cucurbitales</taxon>
        <taxon>Cucurbitaceae</taxon>
        <taxon>Benincaseae</taxon>
        <taxon>Citrullus</taxon>
    </lineage>
</organism>
<evidence type="ECO:0000313" key="8">
    <source>
        <dbReference type="Proteomes" id="UP001642487"/>
    </source>
</evidence>
<keyword evidence="8" id="KW-1185">Reference proteome</keyword>
<dbReference type="PANTHER" id="PTHR33136">
    <property type="entry name" value="RAPID ALKALINIZATION FACTOR-LIKE"/>
    <property type="match status" value="1"/>
</dbReference>
<accession>A0ABP0Z8E8</accession>
<evidence type="ECO:0000256" key="1">
    <source>
        <dbReference type="ARBA" id="ARBA00004613"/>
    </source>
</evidence>
<dbReference type="EMBL" id="OZ021743">
    <property type="protein sequence ID" value="CAK9329011.1"/>
    <property type="molecule type" value="Genomic_DNA"/>
</dbReference>
<name>A0ABP0Z8E8_9ROSI</name>
<reference evidence="7 8" key="1">
    <citation type="submission" date="2024-03" db="EMBL/GenBank/DDBJ databases">
        <authorList>
            <person name="Gkanogiannis A."/>
            <person name="Becerra Lopez-Lavalle L."/>
        </authorList>
    </citation>
    <scope>NUCLEOTIDE SEQUENCE [LARGE SCALE GENOMIC DNA]</scope>
</reference>
<protein>
    <submittedName>
        <fullName evidence="7">Uncharacterized protein</fullName>
    </submittedName>
</protein>
<evidence type="ECO:0000313" key="7">
    <source>
        <dbReference type="EMBL" id="CAK9329011.1"/>
    </source>
</evidence>
<evidence type="ECO:0000256" key="5">
    <source>
        <dbReference type="ARBA" id="ARBA00022729"/>
    </source>
</evidence>